<dbReference type="EC" id="2.7.13.3" evidence="3"/>
<dbReference type="InterPro" id="IPR000014">
    <property type="entry name" value="PAS"/>
</dbReference>
<keyword evidence="16" id="KW-1185">Reference proteome</keyword>
<evidence type="ECO:0000256" key="13">
    <source>
        <dbReference type="ARBA" id="ARBA00023136"/>
    </source>
</evidence>
<dbReference type="RefSeq" id="WP_344006673.1">
    <property type="nucleotide sequence ID" value="NZ_BAAAMY010000004.1"/>
</dbReference>
<dbReference type="PRINTS" id="PR00344">
    <property type="entry name" value="BCTRLSENSOR"/>
</dbReference>
<dbReference type="InterPro" id="IPR036890">
    <property type="entry name" value="HATPase_C_sf"/>
</dbReference>
<dbReference type="Gene3D" id="3.30.565.10">
    <property type="entry name" value="Histidine kinase-like ATPase, C-terminal domain"/>
    <property type="match status" value="1"/>
</dbReference>
<keyword evidence="13" id="KW-0472">Membrane</keyword>
<evidence type="ECO:0000256" key="3">
    <source>
        <dbReference type="ARBA" id="ARBA00012438"/>
    </source>
</evidence>
<dbReference type="Pfam" id="PF02518">
    <property type="entry name" value="HATPase_c"/>
    <property type="match status" value="1"/>
</dbReference>
<evidence type="ECO:0000256" key="5">
    <source>
        <dbReference type="ARBA" id="ARBA00022553"/>
    </source>
</evidence>
<dbReference type="SMART" id="SM00387">
    <property type="entry name" value="HATPase_c"/>
    <property type="match status" value="1"/>
</dbReference>
<keyword evidence="7" id="KW-0812">Transmembrane</keyword>
<keyword evidence="11" id="KW-1133">Transmembrane helix</keyword>
<dbReference type="GO" id="GO:0005524">
    <property type="term" value="F:ATP binding"/>
    <property type="evidence" value="ECO:0007669"/>
    <property type="project" value="UniProtKB-KW"/>
</dbReference>
<dbReference type="CDD" id="cd00130">
    <property type="entry name" value="PAS"/>
    <property type="match status" value="1"/>
</dbReference>
<evidence type="ECO:0000256" key="11">
    <source>
        <dbReference type="ARBA" id="ARBA00022989"/>
    </source>
</evidence>
<evidence type="ECO:0000256" key="9">
    <source>
        <dbReference type="ARBA" id="ARBA00022777"/>
    </source>
</evidence>
<proteinExistence type="predicted"/>
<dbReference type="SUPFAM" id="SSF103190">
    <property type="entry name" value="Sensory domain-like"/>
    <property type="match status" value="1"/>
</dbReference>
<keyword evidence="8" id="KW-0547">Nucleotide-binding</keyword>
<evidence type="ECO:0000256" key="1">
    <source>
        <dbReference type="ARBA" id="ARBA00000085"/>
    </source>
</evidence>
<dbReference type="Gene3D" id="1.10.287.130">
    <property type="match status" value="1"/>
</dbReference>
<reference evidence="16" key="1">
    <citation type="journal article" date="2019" name="Int. J. Syst. Evol. Microbiol.">
        <title>The Global Catalogue of Microorganisms (GCM) 10K type strain sequencing project: providing services to taxonomists for standard genome sequencing and annotation.</title>
        <authorList>
            <consortium name="The Broad Institute Genomics Platform"/>
            <consortium name="The Broad Institute Genome Sequencing Center for Infectious Disease"/>
            <person name="Wu L."/>
            <person name="Ma J."/>
        </authorList>
    </citation>
    <scope>NUCLEOTIDE SEQUENCE [LARGE SCALE GENOMIC DNA]</scope>
    <source>
        <strain evidence="16">JCM 14046</strain>
    </source>
</reference>
<comment type="subcellular location">
    <subcellularLocation>
        <location evidence="2">Cell membrane</location>
        <topology evidence="2">Multi-pass membrane protein</topology>
    </subcellularLocation>
</comment>
<dbReference type="InterPro" id="IPR029151">
    <property type="entry name" value="Sensor-like_sf"/>
</dbReference>
<dbReference type="InterPro" id="IPR003594">
    <property type="entry name" value="HATPase_dom"/>
</dbReference>
<evidence type="ECO:0000313" key="15">
    <source>
        <dbReference type="EMBL" id="GAA1918544.1"/>
    </source>
</evidence>
<keyword evidence="4" id="KW-1003">Cell membrane</keyword>
<evidence type="ECO:0000256" key="4">
    <source>
        <dbReference type="ARBA" id="ARBA00022475"/>
    </source>
</evidence>
<evidence type="ECO:0000256" key="8">
    <source>
        <dbReference type="ARBA" id="ARBA00022741"/>
    </source>
</evidence>
<dbReference type="Proteomes" id="UP001501612">
    <property type="component" value="Unassembled WGS sequence"/>
</dbReference>
<dbReference type="SUPFAM" id="SSF55890">
    <property type="entry name" value="Sporulation response regulatory protein Spo0B"/>
    <property type="match status" value="1"/>
</dbReference>
<evidence type="ECO:0000256" key="10">
    <source>
        <dbReference type="ARBA" id="ARBA00022840"/>
    </source>
</evidence>
<dbReference type="SUPFAM" id="SSF55874">
    <property type="entry name" value="ATPase domain of HSP90 chaperone/DNA topoisomerase II/histidine kinase"/>
    <property type="match status" value="1"/>
</dbReference>
<keyword evidence="12" id="KW-0902">Two-component regulatory system</keyword>
<dbReference type="PANTHER" id="PTHR45436">
    <property type="entry name" value="SENSOR HISTIDINE KINASE YKOH"/>
    <property type="match status" value="1"/>
</dbReference>
<feature type="domain" description="Histidine kinase" evidence="14">
    <location>
        <begin position="434"/>
        <end position="538"/>
    </location>
</feature>
<evidence type="ECO:0000256" key="6">
    <source>
        <dbReference type="ARBA" id="ARBA00022679"/>
    </source>
</evidence>
<evidence type="ECO:0000256" key="2">
    <source>
        <dbReference type="ARBA" id="ARBA00004651"/>
    </source>
</evidence>
<evidence type="ECO:0000256" key="12">
    <source>
        <dbReference type="ARBA" id="ARBA00023012"/>
    </source>
</evidence>
<evidence type="ECO:0000313" key="16">
    <source>
        <dbReference type="Proteomes" id="UP001501612"/>
    </source>
</evidence>
<dbReference type="EMBL" id="BAAAMY010000004">
    <property type="protein sequence ID" value="GAA1918544.1"/>
    <property type="molecule type" value="Genomic_DNA"/>
</dbReference>
<name>A0ABP5ANE5_9ACTN</name>
<dbReference type="Pfam" id="PF14689">
    <property type="entry name" value="SPOB_a"/>
    <property type="match status" value="1"/>
</dbReference>
<dbReference type="InterPro" id="IPR004358">
    <property type="entry name" value="Sig_transdc_His_kin-like_C"/>
</dbReference>
<evidence type="ECO:0000259" key="14">
    <source>
        <dbReference type="PROSITE" id="PS50109"/>
    </source>
</evidence>
<keyword evidence="6" id="KW-0808">Transferase</keyword>
<dbReference type="SUPFAM" id="SSF55785">
    <property type="entry name" value="PYP-like sensor domain (PAS domain)"/>
    <property type="match status" value="1"/>
</dbReference>
<evidence type="ECO:0000256" key="7">
    <source>
        <dbReference type="ARBA" id="ARBA00022692"/>
    </source>
</evidence>
<protein>
    <recommendedName>
        <fullName evidence="3">histidine kinase</fullName>
        <ecNumber evidence="3">2.7.13.3</ecNumber>
    </recommendedName>
</protein>
<dbReference type="InterPro" id="IPR033463">
    <property type="entry name" value="sCache_3"/>
</dbReference>
<keyword evidence="9" id="KW-0418">Kinase</keyword>
<dbReference type="InterPro" id="IPR005467">
    <property type="entry name" value="His_kinase_dom"/>
</dbReference>
<dbReference type="InterPro" id="IPR035965">
    <property type="entry name" value="PAS-like_dom_sf"/>
</dbReference>
<accession>A0ABP5ANE5</accession>
<dbReference type="InterPro" id="IPR016120">
    <property type="entry name" value="Sig_transdc_His_kin_SpoOB"/>
</dbReference>
<gene>
    <name evidence="15" type="ORF">GCM10009737_20010</name>
</gene>
<comment type="caution">
    <text evidence="15">The sequence shown here is derived from an EMBL/GenBank/DDBJ whole genome shotgun (WGS) entry which is preliminary data.</text>
</comment>
<keyword evidence="10 15" id="KW-0067">ATP-binding</keyword>
<organism evidence="15 16">
    <name type="scientific">Nocardioides lentus</name>
    <dbReference type="NCBI Taxonomy" id="338077"/>
    <lineage>
        <taxon>Bacteria</taxon>
        <taxon>Bacillati</taxon>
        <taxon>Actinomycetota</taxon>
        <taxon>Actinomycetes</taxon>
        <taxon>Propionibacteriales</taxon>
        <taxon>Nocardioidaceae</taxon>
        <taxon>Nocardioides</taxon>
    </lineage>
</organism>
<keyword evidence="5" id="KW-0597">Phosphoprotein</keyword>
<comment type="catalytic activity">
    <reaction evidence="1">
        <text>ATP + protein L-histidine = ADP + protein N-phospho-L-histidine.</text>
        <dbReference type="EC" id="2.7.13.3"/>
    </reaction>
</comment>
<dbReference type="InterPro" id="IPR050428">
    <property type="entry name" value="TCS_sensor_his_kinase"/>
</dbReference>
<dbReference type="PROSITE" id="PS50109">
    <property type="entry name" value="HIS_KIN"/>
    <property type="match status" value="1"/>
</dbReference>
<sequence>MWSRLTLAGQFLVFQLGVIGLVAVSVTVIAVPQADAEFRNDQGQTTRAVANAIGNAQLVQDDIGAVGAQRLLSPIVVQQQESAAMDLTLVADTEGTVIASSDPTIVGDRIGVGEAAADVAAGRTWTGEAELGGRRFLVSYRPVFDAVEGPEGDVGGGVVRVGIAGAGVAAPTLGERLAGAVPDTLLYLAIAAGLGVAGSYLLSRLVRRRTRGLEPAEIATLADHREALLHSIREGVLGVGTDGRVTVLNDSARDLLGLPADAVGRHLDELDLPPGLRDALAGAGAAEETVVVTGAKALVVSRRAAASEGRSIGTVTTLRDRTELVALQSQLDVSRSVTDTLRAQTHEHANQLHTLSGLVQLEEYDELRRLVGDLSRRRAEISEAVTAMVEDPAVAALLVAKTSSALESGQELGLVPGSRLRRLDSATSAAVTTVVGNLVDNALHASAASGGRHVDVRLDDDGARVAVEVNDDGDGVPAEVADAVFARGFSTKPEVTGGRGVGLALVQVVCESRGGSVTVDNGGELGGAVFVATLPYADPYADPHRAEEVLA</sequence>
<dbReference type="InterPro" id="IPR039506">
    <property type="entry name" value="SPOB_a"/>
</dbReference>
<dbReference type="PANTHER" id="PTHR45436:SF5">
    <property type="entry name" value="SENSOR HISTIDINE KINASE TRCS"/>
    <property type="match status" value="1"/>
</dbReference>
<dbReference type="Gene3D" id="3.30.450.20">
    <property type="entry name" value="PAS domain"/>
    <property type="match status" value="2"/>
</dbReference>
<dbReference type="Pfam" id="PF17203">
    <property type="entry name" value="sCache_3_2"/>
    <property type="match status" value="1"/>
</dbReference>